<feature type="domain" description="Glycosyltransferase 2-like" evidence="1">
    <location>
        <begin position="17"/>
        <end position="116"/>
    </location>
</feature>
<protein>
    <recommendedName>
        <fullName evidence="1">Glycosyltransferase 2-like domain-containing protein</fullName>
    </recommendedName>
</protein>
<dbReference type="AlphaFoldDB" id="A0A410E021"/>
<dbReference type="Gene3D" id="3.90.550.10">
    <property type="entry name" value="Spore Coat Polysaccharide Biosynthesis Protein SpsA, Chain A"/>
    <property type="match status" value="1"/>
</dbReference>
<evidence type="ECO:0000313" key="3">
    <source>
        <dbReference type="Proteomes" id="UP000286268"/>
    </source>
</evidence>
<sequence length="306" mass="35487">MSSNFIEWVIILDKVCTIIVTYNIAEDIFKCLDAIKTQVDEVVIVDNGSNSKTLEVLDSIKDSNVKVIKNKVNLGIAAALNIGVEYAIEKGYPWVITLDHDSEAEKNMVASMFEIYNSIPESERENVVSIFPTYVEKGYINGNDISKANYTQSKEFVYVNEEITSGNLVKTSVFTKVGKFEEKLFIDYVDHDFCLRLIEHGYKLIQCKNAILFHSLGVSKERYILGKRIEYTNHSPLRRYYITRNRFYVWNKYNNVDKEYIDTDKACFRNETIKIILFEANKIQKIRMIIKGARDFRRNTFGSFKS</sequence>
<name>A0A410E021_9CLOT</name>
<reference evidence="2 3" key="1">
    <citation type="submission" date="2018-01" db="EMBL/GenBank/DDBJ databases">
        <title>Genome Sequencing and Assembly of Anaerobacter polyendosporus strain CT4.</title>
        <authorList>
            <person name="Tachaapaikoon C."/>
            <person name="Sutheeworapong S."/>
            <person name="Jenjaroenpun P."/>
            <person name="Wongsurawat T."/>
            <person name="Nookeaw I."/>
            <person name="Cheawchanlertfa P."/>
            <person name="Kosugi A."/>
            <person name="Cheevadhanarak S."/>
            <person name="Ratanakhanokchai K."/>
        </authorList>
    </citation>
    <scope>NUCLEOTIDE SEQUENCE [LARGE SCALE GENOMIC DNA]</scope>
    <source>
        <strain evidence="2 3">CT4</strain>
    </source>
</reference>
<gene>
    <name evidence="2" type="ORF">C1I91_25325</name>
</gene>
<dbReference type="InterPro" id="IPR050834">
    <property type="entry name" value="Glycosyltransf_2"/>
</dbReference>
<organism evidence="2 3">
    <name type="scientific">Clostridium manihotivorum</name>
    <dbReference type="NCBI Taxonomy" id="2320868"/>
    <lineage>
        <taxon>Bacteria</taxon>
        <taxon>Bacillati</taxon>
        <taxon>Bacillota</taxon>
        <taxon>Clostridia</taxon>
        <taxon>Eubacteriales</taxon>
        <taxon>Clostridiaceae</taxon>
        <taxon>Clostridium</taxon>
    </lineage>
</organism>
<keyword evidence="3" id="KW-1185">Reference proteome</keyword>
<dbReference type="Proteomes" id="UP000286268">
    <property type="component" value="Chromosome"/>
</dbReference>
<accession>A0A410E021</accession>
<dbReference type="EMBL" id="CP025746">
    <property type="protein sequence ID" value="QAA34687.1"/>
    <property type="molecule type" value="Genomic_DNA"/>
</dbReference>
<dbReference type="InterPro" id="IPR029044">
    <property type="entry name" value="Nucleotide-diphossugar_trans"/>
</dbReference>
<dbReference type="PANTHER" id="PTHR43685">
    <property type="entry name" value="GLYCOSYLTRANSFERASE"/>
    <property type="match status" value="1"/>
</dbReference>
<evidence type="ECO:0000313" key="2">
    <source>
        <dbReference type="EMBL" id="QAA34687.1"/>
    </source>
</evidence>
<evidence type="ECO:0000259" key="1">
    <source>
        <dbReference type="Pfam" id="PF00535"/>
    </source>
</evidence>
<dbReference type="OrthoDB" id="9771846at2"/>
<dbReference type="Pfam" id="PF00535">
    <property type="entry name" value="Glycos_transf_2"/>
    <property type="match status" value="1"/>
</dbReference>
<dbReference type="SUPFAM" id="SSF53448">
    <property type="entry name" value="Nucleotide-diphospho-sugar transferases"/>
    <property type="match status" value="1"/>
</dbReference>
<dbReference type="InterPro" id="IPR001173">
    <property type="entry name" value="Glyco_trans_2-like"/>
</dbReference>
<proteinExistence type="predicted"/>
<dbReference type="KEGG" id="cmah:C1I91_25325"/>
<dbReference type="CDD" id="cd02526">
    <property type="entry name" value="GT2_RfbF_like"/>
    <property type="match status" value="1"/>
</dbReference>
<dbReference type="PANTHER" id="PTHR43685:SF2">
    <property type="entry name" value="GLYCOSYLTRANSFERASE 2-LIKE DOMAIN-CONTAINING PROTEIN"/>
    <property type="match status" value="1"/>
</dbReference>